<keyword evidence="1" id="KW-0808">Transferase</keyword>
<accession>A0A1M5E4R5</accession>
<keyword evidence="2" id="KW-1185">Reference proteome</keyword>
<dbReference type="AlphaFoldDB" id="A0A1M5E4R5"/>
<dbReference type="Pfam" id="PF13692">
    <property type="entry name" value="Glyco_trans_1_4"/>
    <property type="match status" value="1"/>
</dbReference>
<gene>
    <name evidence="1" type="ORF">SAMN05444351_0653</name>
</gene>
<dbReference type="SUPFAM" id="SSF53756">
    <property type="entry name" value="UDP-Glycosyltransferase/glycogen phosphorylase"/>
    <property type="match status" value="1"/>
</dbReference>
<sequence length="387" mass="41627">MIPSGSVVWFPGVGWDEVTGTDRLLATEVSRQRPVLWVDPPVPLQHWLRTEGLRGLLRPVRCIRRSPSLVTIRTVGPPWPNRRATWRLSSWRAGRAARAALRRTGPRPTVEVVATPQPRPRTGGTRVYYATDDFAAGAALLRIDPARLAGWEHRQLTDARVRLAISPALARRWSETGHDSLVLPNGCDPGLRRRVATASRPEGFRLSGPVAGVVGQLSPRLDLALLEAVADAGLSLLLVGPLDPALEPARAAALLARERVQWVGRQPVERLPGYLAAMDVGLTPYRRTAFNEASIPLKTLEYLAAGVPVVSTPLPALDLLPAGLVTTAGTPEAFAEAAALAAAGPPAGWPERSLAWARENSWGARADTLLAAADEHGGLAPVRPAWH</sequence>
<protein>
    <submittedName>
        <fullName evidence="1">Teichuronic acid biosynthesis glycosyltransferase TuaH</fullName>
    </submittedName>
</protein>
<name>A0A1M5E4R5_9ACTN</name>
<evidence type="ECO:0000313" key="2">
    <source>
        <dbReference type="Proteomes" id="UP000184471"/>
    </source>
</evidence>
<dbReference type="Gene3D" id="3.40.50.2000">
    <property type="entry name" value="Glycogen Phosphorylase B"/>
    <property type="match status" value="1"/>
</dbReference>
<dbReference type="PANTHER" id="PTHR12526">
    <property type="entry name" value="GLYCOSYLTRANSFERASE"/>
    <property type="match status" value="1"/>
</dbReference>
<proteinExistence type="predicted"/>
<dbReference type="GO" id="GO:0016757">
    <property type="term" value="F:glycosyltransferase activity"/>
    <property type="evidence" value="ECO:0007669"/>
    <property type="project" value="TreeGrafter"/>
</dbReference>
<evidence type="ECO:0000313" key="1">
    <source>
        <dbReference type="EMBL" id="SHF74239.1"/>
    </source>
</evidence>
<organism evidence="1 2">
    <name type="scientific">Geodermatophilus nigrescens</name>
    <dbReference type="NCBI Taxonomy" id="1070870"/>
    <lineage>
        <taxon>Bacteria</taxon>
        <taxon>Bacillati</taxon>
        <taxon>Actinomycetota</taxon>
        <taxon>Actinomycetes</taxon>
        <taxon>Geodermatophilales</taxon>
        <taxon>Geodermatophilaceae</taxon>
        <taxon>Geodermatophilus</taxon>
    </lineage>
</organism>
<dbReference type="PANTHER" id="PTHR12526:SF638">
    <property type="entry name" value="SPORE COAT PROTEIN SA"/>
    <property type="match status" value="1"/>
</dbReference>
<dbReference type="STRING" id="1070870.SAMN05444351_0653"/>
<dbReference type="Proteomes" id="UP000184471">
    <property type="component" value="Unassembled WGS sequence"/>
</dbReference>
<reference evidence="1 2" key="1">
    <citation type="submission" date="2016-11" db="EMBL/GenBank/DDBJ databases">
        <authorList>
            <person name="Jaros S."/>
            <person name="Januszkiewicz K."/>
            <person name="Wedrychowicz H."/>
        </authorList>
    </citation>
    <scope>NUCLEOTIDE SEQUENCE [LARGE SCALE GENOMIC DNA]</scope>
    <source>
        <strain evidence="1 2">DSM 45408</strain>
    </source>
</reference>
<dbReference type="RefSeq" id="WP_073418598.1">
    <property type="nucleotide sequence ID" value="NZ_FQVX01000001.1"/>
</dbReference>
<dbReference type="EMBL" id="FQVX01000001">
    <property type="protein sequence ID" value="SHF74239.1"/>
    <property type="molecule type" value="Genomic_DNA"/>
</dbReference>